<accession>A0ABR9SK43</accession>
<feature type="domain" description="PNPLA" evidence="11">
    <location>
        <begin position="341"/>
        <end position="506"/>
    </location>
</feature>
<dbReference type="Pfam" id="PF24179">
    <property type="entry name" value="NTE_Ploop"/>
    <property type="match status" value="1"/>
</dbReference>
<evidence type="ECO:0000256" key="8">
    <source>
        <dbReference type="ARBA" id="ARBA00023136"/>
    </source>
</evidence>
<dbReference type="SUPFAM" id="SSF51206">
    <property type="entry name" value="cAMP-binding domain-like"/>
    <property type="match status" value="1"/>
</dbReference>
<evidence type="ECO:0000256" key="5">
    <source>
        <dbReference type="ARBA" id="ARBA00022963"/>
    </source>
</evidence>
<evidence type="ECO:0000256" key="6">
    <source>
        <dbReference type="ARBA" id="ARBA00022989"/>
    </source>
</evidence>
<dbReference type="InterPro" id="IPR050301">
    <property type="entry name" value="NTE"/>
</dbReference>
<feature type="short sequence motif" description="GXGXXG" evidence="9">
    <location>
        <begin position="345"/>
        <end position="350"/>
    </location>
</feature>
<dbReference type="PROSITE" id="PS51635">
    <property type="entry name" value="PNPLA"/>
    <property type="match status" value="1"/>
</dbReference>
<reference evidence="12 13" key="1">
    <citation type="submission" date="2020-10" db="EMBL/GenBank/DDBJ databases">
        <title>Draft genome of Ramlibacter aquaticus LMG 30558.</title>
        <authorList>
            <person name="Props R."/>
        </authorList>
    </citation>
    <scope>NUCLEOTIDE SEQUENCE [LARGE SCALE GENOMIC DNA]</scope>
    <source>
        <strain evidence="12 13">LMG 30558</strain>
    </source>
</reference>
<evidence type="ECO:0000259" key="11">
    <source>
        <dbReference type="PROSITE" id="PS51635"/>
    </source>
</evidence>
<dbReference type="InterPro" id="IPR016035">
    <property type="entry name" value="Acyl_Trfase/lysoPLipase"/>
</dbReference>
<dbReference type="SUPFAM" id="SSF52151">
    <property type="entry name" value="FabD/lysophospholipase-like"/>
    <property type="match status" value="1"/>
</dbReference>
<evidence type="ECO:0000259" key="10">
    <source>
        <dbReference type="PROSITE" id="PS50042"/>
    </source>
</evidence>
<evidence type="ECO:0000256" key="2">
    <source>
        <dbReference type="ARBA" id="ARBA00006636"/>
    </source>
</evidence>
<keyword evidence="4 9" id="KW-0378">Hydrolase</keyword>
<dbReference type="Gene3D" id="2.60.120.10">
    <property type="entry name" value="Jelly Rolls"/>
    <property type="match status" value="1"/>
</dbReference>
<dbReference type="CDD" id="cd07205">
    <property type="entry name" value="Pat_PNPLA6_PNPLA7_NTE1_like"/>
    <property type="match status" value="1"/>
</dbReference>
<comment type="caution">
    <text evidence="12">The sequence shown here is derived from an EMBL/GenBank/DDBJ whole genome shotgun (WGS) entry which is preliminary data.</text>
</comment>
<dbReference type="Pfam" id="PF00027">
    <property type="entry name" value="cNMP_binding"/>
    <property type="match status" value="1"/>
</dbReference>
<feature type="short sequence motif" description="DGA/G" evidence="9">
    <location>
        <begin position="493"/>
        <end position="495"/>
    </location>
</feature>
<dbReference type="RefSeq" id="WP_193782283.1">
    <property type="nucleotide sequence ID" value="NZ_JADDOJ010000130.1"/>
</dbReference>
<dbReference type="PANTHER" id="PTHR14226">
    <property type="entry name" value="NEUROPATHY TARGET ESTERASE/SWISS CHEESE D.MELANOGASTER"/>
    <property type="match status" value="1"/>
</dbReference>
<dbReference type="InterPro" id="IPR014710">
    <property type="entry name" value="RmlC-like_jellyroll"/>
</dbReference>
<evidence type="ECO:0000256" key="4">
    <source>
        <dbReference type="ARBA" id="ARBA00022801"/>
    </source>
</evidence>
<dbReference type="Proteomes" id="UP000715965">
    <property type="component" value="Unassembled WGS sequence"/>
</dbReference>
<name>A0ABR9SK43_9BURK</name>
<protein>
    <submittedName>
        <fullName evidence="12">Patatin-like phospholipase family protein</fullName>
    </submittedName>
</protein>
<keyword evidence="3" id="KW-0812">Transmembrane</keyword>
<feature type="active site" description="Nucleophile" evidence="9">
    <location>
        <position position="374"/>
    </location>
</feature>
<evidence type="ECO:0000313" key="12">
    <source>
        <dbReference type="EMBL" id="MBE7942736.1"/>
    </source>
</evidence>
<evidence type="ECO:0000256" key="3">
    <source>
        <dbReference type="ARBA" id="ARBA00022692"/>
    </source>
</evidence>
<comment type="subcellular location">
    <subcellularLocation>
        <location evidence="1">Membrane</location>
    </subcellularLocation>
</comment>
<dbReference type="SMART" id="SM00100">
    <property type="entry name" value="cNMP"/>
    <property type="match status" value="1"/>
</dbReference>
<comment type="similarity">
    <text evidence="2">Belongs to the NTE family.</text>
</comment>
<keyword evidence="13" id="KW-1185">Reference proteome</keyword>
<dbReference type="CDD" id="cd00038">
    <property type="entry name" value="CAP_ED"/>
    <property type="match status" value="1"/>
</dbReference>
<dbReference type="InterPro" id="IPR056556">
    <property type="entry name" value="NTE1_P-loop_dom"/>
</dbReference>
<dbReference type="InterPro" id="IPR002641">
    <property type="entry name" value="PNPLA_dom"/>
</dbReference>
<dbReference type="PANTHER" id="PTHR14226:SF29">
    <property type="entry name" value="NEUROPATHY TARGET ESTERASE SWS"/>
    <property type="match status" value="1"/>
</dbReference>
<dbReference type="EMBL" id="JADDOJ010000130">
    <property type="protein sequence ID" value="MBE7942736.1"/>
    <property type="molecule type" value="Genomic_DNA"/>
</dbReference>
<feature type="short sequence motif" description="GXSXG" evidence="9">
    <location>
        <begin position="372"/>
        <end position="376"/>
    </location>
</feature>
<evidence type="ECO:0000256" key="9">
    <source>
        <dbReference type="PROSITE-ProRule" id="PRU01161"/>
    </source>
</evidence>
<feature type="active site" description="Proton acceptor" evidence="9">
    <location>
        <position position="493"/>
    </location>
</feature>
<dbReference type="InterPro" id="IPR000595">
    <property type="entry name" value="cNMP-bd_dom"/>
</dbReference>
<keyword evidence="8" id="KW-0472">Membrane</keyword>
<keyword evidence="5 9" id="KW-0442">Lipid degradation</keyword>
<feature type="domain" description="Cyclic nucleotide-binding" evidence="10">
    <location>
        <begin position="29"/>
        <end position="132"/>
    </location>
</feature>
<organism evidence="12 13">
    <name type="scientific">Ramlibacter aquaticus</name>
    <dbReference type="NCBI Taxonomy" id="2780094"/>
    <lineage>
        <taxon>Bacteria</taxon>
        <taxon>Pseudomonadati</taxon>
        <taxon>Pseudomonadota</taxon>
        <taxon>Betaproteobacteria</taxon>
        <taxon>Burkholderiales</taxon>
        <taxon>Comamonadaceae</taxon>
        <taxon>Ramlibacter</taxon>
    </lineage>
</organism>
<evidence type="ECO:0000313" key="13">
    <source>
        <dbReference type="Proteomes" id="UP000715965"/>
    </source>
</evidence>
<dbReference type="InterPro" id="IPR018490">
    <property type="entry name" value="cNMP-bd_dom_sf"/>
</dbReference>
<sequence>MDATGVWEHGPAGVQEGHRQLLIEGLRRIFGEFNEEMLARVLQEFEWVQLAGGETLLAQGSRDDSLYLVISGRLRALRTDEEGHTRALGEIARGETVGELAFFTGEARTATVVAVRDAVLVRLRGDAFRELLIAYPLMSINLTRLVIDRMRRETERKASSRPVTFALLPVTPGLDLAALARRIAGELGPGVRLVTSAEVDGWFGEPGMAQVPHASERSARVAQRLEQLENEHPFVFYLTDPTPSEWTRRCLRHADRVLLLADARQDPQPGPLERDCLMDGAHAPLAQSYLVLMHPAGRQPPQGTSRWLAPRKLAGHLHLREDRPADWGRVARVVSGQATGLVLSGGGARGFAHLGVMKALAESGHTWDLVGGTSIGSVMGVFSAMDLSPDEAIAQAREAFRKNPTGDFNIFPVVSLIGGRRLRRIIDHGIHSVMGEGCGIEDLWKSFFCVSSNYSAARETVLTRGPLAKSLRASVAIPGALPPVMLDGQLHIDGATFNNFPTDVMAGMGASRIVGVNLLREGSIKYKMDELPTGWRLALDKLRGKRHRLPGIIPLLLNSSMMYSYARQGESKRFVDLYFNPPVQGYGIMEWTRFDSIVRAGYEDAMKRLEALAAQPQATE</sequence>
<keyword evidence="6" id="KW-1133">Transmembrane helix</keyword>
<gene>
    <name evidence="12" type="ORF">IM725_19375</name>
</gene>
<proteinExistence type="inferred from homology"/>
<dbReference type="PROSITE" id="PS50042">
    <property type="entry name" value="CNMP_BINDING_3"/>
    <property type="match status" value="1"/>
</dbReference>
<dbReference type="Gene3D" id="3.40.1090.10">
    <property type="entry name" value="Cytosolic phospholipase A2 catalytic domain"/>
    <property type="match status" value="2"/>
</dbReference>
<keyword evidence="7 9" id="KW-0443">Lipid metabolism</keyword>
<evidence type="ECO:0000256" key="1">
    <source>
        <dbReference type="ARBA" id="ARBA00004370"/>
    </source>
</evidence>
<dbReference type="Pfam" id="PF01734">
    <property type="entry name" value="Patatin"/>
    <property type="match status" value="1"/>
</dbReference>
<evidence type="ECO:0000256" key="7">
    <source>
        <dbReference type="ARBA" id="ARBA00023098"/>
    </source>
</evidence>